<accession>F7VDT1</accession>
<dbReference type="EMBL" id="BABS01000037">
    <property type="protein sequence ID" value="GAA08526.1"/>
    <property type="molecule type" value="Genomic_DNA"/>
</dbReference>
<dbReference type="AlphaFoldDB" id="F7VDT1"/>
<reference evidence="1" key="1">
    <citation type="journal article" date="2011" name="Biochem. Biophys. Res. Commun.">
        <title>Increased number of Arginine-based salt bridges contributes to the thermotolerance of thermotolerant acetic acid bacteria, Acetobacter tropicalis SKU1100.</title>
        <authorList>
            <person name="Matsutani M."/>
            <person name="Hirakawa H."/>
            <person name="Nishikura M."/>
            <person name="Soemphol W."/>
            <person name="Ali I.A.I."/>
            <person name="Yakushi T."/>
            <person name="Matsushita K."/>
        </authorList>
    </citation>
    <scope>NUCLEOTIDE SEQUENCE [LARGE SCALE GENOMIC DNA]</scope>
    <source>
        <strain evidence="1">NBRC 101654</strain>
    </source>
</reference>
<sequence length="39" mass="4527">MPRDHTPASRTPTGQQKHYFAPNSRFESVRMAFCRASLF</sequence>
<evidence type="ECO:0000313" key="1">
    <source>
        <dbReference type="EMBL" id="GAA08526.1"/>
    </source>
</evidence>
<name>F7VDT1_9PROT</name>
<organism evidence="1">
    <name type="scientific">Acetobacter tropicalis NBRC 101654</name>
    <dbReference type="NCBI Taxonomy" id="749388"/>
    <lineage>
        <taxon>Bacteria</taxon>
        <taxon>Pseudomonadati</taxon>
        <taxon>Pseudomonadota</taxon>
        <taxon>Alphaproteobacteria</taxon>
        <taxon>Acetobacterales</taxon>
        <taxon>Acetobacteraceae</taxon>
        <taxon>Acetobacter</taxon>
    </lineage>
</organism>
<comment type="caution">
    <text evidence="1">The sequence shown here is derived from an EMBL/GenBank/DDBJ whole genome shotgun (WGS) entry which is preliminary data.</text>
</comment>
<dbReference type="Proteomes" id="UP000004319">
    <property type="component" value="Unassembled WGS sequence"/>
</dbReference>
<gene>
    <name evidence="1" type="ORF">ATPR_1530</name>
</gene>
<protein>
    <submittedName>
        <fullName evidence="1">Uncharacterized protein</fullName>
    </submittedName>
</protein>
<proteinExistence type="predicted"/>